<organism evidence="1 2">
    <name type="scientific">Aureobasidium mustum</name>
    <dbReference type="NCBI Taxonomy" id="2773714"/>
    <lineage>
        <taxon>Eukaryota</taxon>
        <taxon>Fungi</taxon>
        <taxon>Dikarya</taxon>
        <taxon>Ascomycota</taxon>
        <taxon>Pezizomycotina</taxon>
        <taxon>Dothideomycetes</taxon>
        <taxon>Dothideomycetidae</taxon>
        <taxon>Dothideales</taxon>
        <taxon>Saccotheciaceae</taxon>
        <taxon>Aureobasidium</taxon>
    </lineage>
</organism>
<name>A0A9N8JY45_9PEZI</name>
<evidence type="ECO:0000313" key="1">
    <source>
        <dbReference type="EMBL" id="CAD0096409.1"/>
    </source>
</evidence>
<keyword evidence="2" id="KW-1185">Reference proteome</keyword>
<evidence type="ECO:0000313" key="2">
    <source>
        <dbReference type="Proteomes" id="UP000714618"/>
    </source>
</evidence>
<sequence>MPASLVFNSTVLNNKIEVCCDRAIRPHTPRSAASSSVFSTPSVGALSTTNAINNPASGPISDLTRTSPVIPWRPFKKPMIPRAAQAETSNLRSLTHFLKYTGPEDPRATRAEDVPNTPAITLPAADHASVPNRRTGSVRQALLQVSGQADMSNLLRKASTLTLKK</sequence>
<protein>
    <submittedName>
        <fullName evidence="1">Uncharacterized protein</fullName>
    </submittedName>
</protein>
<accession>A0A9N8JY45</accession>
<dbReference type="AlphaFoldDB" id="A0A9N8JY45"/>
<dbReference type="EMBL" id="CAIJEO010000007">
    <property type="protein sequence ID" value="CAD0096409.1"/>
    <property type="molecule type" value="Genomic_DNA"/>
</dbReference>
<comment type="caution">
    <text evidence="1">The sequence shown here is derived from an EMBL/GenBank/DDBJ whole genome shotgun (WGS) entry which is preliminary data.</text>
</comment>
<reference evidence="1" key="1">
    <citation type="submission" date="2020-06" db="EMBL/GenBank/DDBJ databases">
        <authorList>
            <person name="Onetto C."/>
        </authorList>
    </citation>
    <scope>NUCLEOTIDE SEQUENCE</scope>
</reference>
<dbReference type="Proteomes" id="UP000714618">
    <property type="component" value="Unassembled WGS sequence"/>
</dbReference>
<gene>
    <name evidence="1" type="ORF">AWRI4233_LOCUS5664</name>
</gene>
<dbReference type="OrthoDB" id="3923561at2759"/>
<proteinExistence type="predicted"/>